<gene>
    <name evidence="4" type="ORF">OIU84_011622</name>
</gene>
<dbReference type="InterPro" id="IPR036859">
    <property type="entry name" value="CAP-Gly_dom_sf"/>
</dbReference>
<dbReference type="Proteomes" id="UP001162972">
    <property type="component" value="Chromosome 6"/>
</dbReference>
<evidence type="ECO:0000259" key="3">
    <source>
        <dbReference type="PROSITE" id="PS50245"/>
    </source>
</evidence>
<dbReference type="GO" id="GO:0005634">
    <property type="term" value="C:nucleus"/>
    <property type="evidence" value="ECO:0007669"/>
    <property type="project" value="TreeGrafter"/>
</dbReference>
<dbReference type="GO" id="GO:0005737">
    <property type="term" value="C:cytoplasm"/>
    <property type="evidence" value="ECO:0007669"/>
    <property type="project" value="UniProtKB-SubCell"/>
</dbReference>
<dbReference type="GO" id="GO:0031122">
    <property type="term" value="P:cytoplasmic microtubule organization"/>
    <property type="evidence" value="ECO:0007669"/>
    <property type="project" value="TreeGrafter"/>
</dbReference>
<reference evidence="4 5" key="1">
    <citation type="journal article" date="2023" name="Int. J. Mol. Sci.">
        <title>De Novo Assembly and Annotation of 11 Diverse Shrub Willow (Salix) Genomes Reveals Novel Gene Organization in Sex-Linked Regions.</title>
        <authorList>
            <person name="Hyden B."/>
            <person name="Feng K."/>
            <person name="Yates T.B."/>
            <person name="Jawdy S."/>
            <person name="Cereghino C."/>
            <person name="Smart L.B."/>
            <person name="Muchero W."/>
        </authorList>
    </citation>
    <scope>NUCLEOTIDE SEQUENCE [LARGE SCALE GENOMIC DNA]</scope>
    <source>
        <tissue evidence="4">Shoot tip</tissue>
    </source>
</reference>
<dbReference type="InterPro" id="IPR000938">
    <property type="entry name" value="CAP-Gly_domain"/>
</dbReference>
<evidence type="ECO:0000313" key="5">
    <source>
        <dbReference type="Proteomes" id="UP001162972"/>
    </source>
</evidence>
<accession>A0AAD6NX65</accession>
<dbReference type="PANTHER" id="PTHR18916">
    <property type="entry name" value="DYNACTIN 1-RELATED MICROTUBULE-BINDING"/>
    <property type="match status" value="1"/>
</dbReference>
<dbReference type="PANTHER" id="PTHR18916:SF85">
    <property type="entry name" value="TUBULIN-FOLDING COFACTOR B"/>
    <property type="match status" value="1"/>
</dbReference>
<proteinExistence type="predicted"/>
<keyword evidence="2" id="KW-0963">Cytoplasm</keyword>
<name>A0AAD6NX65_9ROSI</name>
<organism evidence="4 5">
    <name type="scientific">Salix udensis</name>
    <dbReference type="NCBI Taxonomy" id="889485"/>
    <lineage>
        <taxon>Eukaryota</taxon>
        <taxon>Viridiplantae</taxon>
        <taxon>Streptophyta</taxon>
        <taxon>Embryophyta</taxon>
        <taxon>Tracheophyta</taxon>
        <taxon>Spermatophyta</taxon>
        <taxon>Magnoliopsida</taxon>
        <taxon>eudicotyledons</taxon>
        <taxon>Gunneridae</taxon>
        <taxon>Pentapetalae</taxon>
        <taxon>rosids</taxon>
        <taxon>fabids</taxon>
        <taxon>Malpighiales</taxon>
        <taxon>Salicaceae</taxon>
        <taxon>Saliceae</taxon>
        <taxon>Salix</taxon>
    </lineage>
</organism>
<sequence>MTGIEAYDKRDGTFRKFKEKMAAQNPSAFAPKITDDYMEDLCANIKVGDRCEIDPGRKEGLSNMLVEQNLSHQDFWVGVQFDEPFGKHDGMVKGSALL</sequence>
<dbReference type="GO" id="GO:0035371">
    <property type="term" value="C:microtubule plus-end"/>
    <property type="evidence" value="ECO:0007669"/>
    <property type="project" value="TreeGrafter"/>
</dbReference>
<keyword evidence="5" id="KW-1185">Reference proteome</keyword>
<dbReference type="Pfam" id="PF01302">
    <property type="entry name" value="CAP_GLY"/>
    <property type="match status" value="1"/>
</dbReference>
<evidence type="ECO:0000256" key="2">
    <source>
        <dbReference type="ARBA" id="ARBA00022490"/>
    </source>
</evidence>
<comment type="caution">
    <text evidence="4">The sequence shown here is derived from an EMBL/GenBank/DDBJ whole genome shotgun (WGS) entry which is preliminary data.</text>
</comment>
<comment type="subcellular location">
    <subcellularLocation>
        <location evidence="1">Cytoplasm</location>
    </subcellularLocation>
</comment>
<dbReference type="GO" id="GO:0051010">
    <property type="term" value="F:microtubule plus-end binding"/>
    <property type="evidence" value="ECO:0007669"/>
    <property type="project" value="TreeGrafter"/>
</dbReference>
<dbReference type="Gene3D" id="2.30.30.190">
    <property type="entry name" value="CAP Gly-rich-like domain"/>
    <property type="match status" value="1"/>
</dbReference>
<evidence type="ECO:0000313" key="4">
    <source>
        <dbReference type="EMBL" id="KAJ6408344.1"/>
    </source>
</evidence>
<feature type="domain" description="CAP-Gly" evidence="3">
    <location>
        <begin position="76"/>
        <end position="98"/>
    </location>
</feature>
<evidence type="ECO:0000256" key="1">
    <source>
        <dbReference type="ARBA" id="ARBA00004496"/>
    </source>
</evidence>
<protein>
    <recommendedName>
        <fullName evidence="3">CAP-Gly domain-containing protein</fullName>
    </recommendedName>
</protein>
<dbReference type="EMBL" id="JAPFFJ010000016">
    <property type="protein sequence ID" value="KAJ6408344.1"/>
    <property type="molecule type" value="Genomic_DNA"/>
</dbReference>
<dbReference type="PROSITE" id="PS50245">
    <property type="entry name" value="CAP_GLY_2"/>
    <property type="match status" value="1"/>
</dbReference>
<dbReference type="SUPFAM" id="SSF74924">
    <property type="entry name" value="Cap-Gly domain"/>
    <property type="match status" value="1"/>
</dbReference>
<dbReference type="AlphaFoldDB" id="A0AAD6NX65"/>